<dbReference type="AlphaFoldDB" id="A0A8J5CG37"/>
<proteinExistence type="predicted"/>
<accession>A0A8J5CG37</accession>
<dbReference type="EMBL" id="JACEEZ010024743">
    <property type="protein sequence ID" value="KAG0708726.1"/>
    <property type="molecule type" value="Genomic_DNA"/>
</dbReference>
<organism evidence="1 2">
    <name type="scientific">Chionoecetes opilio</name>
    <name type="common">Atlantic snow crab</name>
    <name type="synonym">Cancer opilio</name>
    <dbReference type="NCBI Taxonomy" id="41210"/>
    <lineage>
        <taxon>Eukaryota</taxon>
        <taxon>Metazoa</taxon>
        <taxon>Ecdysozoa</taxon>
        <taxon>Arthropoda</taxon>
        <taxon>Crustacea</taxon>
        <taxon>Multicrustacea</taxon>
        <taxon>Malacostraca</taxon>
        <taxon>Eumalacostraca</taxon>
        <taxon>Eucarida</taxon>
        <taxon>Decapoda</taxon>
        <taxon>Pleocyemata</taxon>
        <taxon>Brachyura</taxon>
        <taxon>Eubrachyura</taxon>
        <taxon>Majoidea</taxon>
        <taxon>Majidae</taxon>
        <taxon>Chionoecetes</taxon>
    </lineage>
</organism>
<comment type="caution">
    <text evidence="1">The sequence shown here is derived from an EMBL/GenBank/DDBJ whole genome shotgun (WGS) entry which is preliminary data.</text>
</comment>
<evidence type="ECO:0000313" key="2">
    <source>
        <dbReference type="Proteomes" id="UP000770661"/>
    </source>
</evidence>
<evidence type="ECO:0000313" key="1">
    <source>
        <dbReference type="EMBL" id="KAG0708726.1"/>
    </source>
</evidence>
<protein>
    <submittedName>
        <fullName evidence="1">Uncharacterized protein</fullName>
    </submittedName>
</protein>
<dbReference type="Proteomes" id="UP000770661">
    <property type="component" value="Unassembled WGS sequence"/>
</dbReference>
<keyword evidence="2" id="KW-1185">Reference proteome</keyword>
<name>A0A8J5CG37_CHIOP</name>
<sequence length="99" mass="10744">MNGEAYYRIVVSANFGYMGMWHATLKPIVPIGCIVEDNPASRSQGGAHKARGLGQVELLSRAAWYEKEPAWDSRVVTLGSGVGRVGEASAPRRMPPMID</sequence>
<reference evidence="1" key="1">
    <citation type="submission" date="2020-07" db="EMBL/GenBank/DDBJ databases">
        <title>The High-quality genome of the commercially important snow crab, Chionoecetes opilio.</title>
        <authorList>
            <person name="Jeong J.-H."/>
            <person name="Ryu S."/>
        </authorList>
    </citation>
    <scope>NUCLEOTIDE SEQUENCE</scope>
    <source>
        <strain evidence="1">MADBK_172401_WGS</strain>
        <tissue evidence="1">Digestive gland</tissue>
    </source>
</reference>
<gene>
    <name evidence="1" type="ORF">GWK47_023966</name>
</gene>